<reference evidence="1" key="1">
    <citation type="submission" date="2020-08" db="EMBL/GenBank/DDBJ databases">
        <title>Multicomponent nature underlies the extraordinary mechanical properties of spider dragline silk.</title>
        <authorList>
            <person name="Kono N."/>
            <person name="Nakamura H."/>
            <person name="Mori M."/>
            <person name="Yoshida Y."/>
            <person name="Ohtoshi R."/>
            <person name="Malay A.D."/>
            <person name="Moran D.A.P."/>
            <person name="Tomita M."/>
            <person name="Numata K."/>
            <person name="Arakawa K."/>
        </authorList>
    </citation>
    <scope>NUCLEOTIDE SEQUENCE</scope>
</reference>
<protein>
    <submittedName>
        <fullName evidence="1">Uncharacterized protein</fullName>
    </submittedName>
</protein>
<gene>
    <name evidence="1" type="ORF">TNIN_199191</name>
</gene>
<keyword evidence="2" id="KW-1185">Reference proteome</keyword>
<organism evidence="1 2">
    <name type="scientific">Trichonephila inaurata madagascariensis</name>
    <dbReference type="NCBI Taxonomy" id="2747483"/>
    <lineage>
        <taxon>Eukaryota</taxon>
        <taxon>Metazoa</taxon>
        <taxon>Ecdysozoa</taxon>
        <taxon>Arthropoda</taxon>
        <taxon>Chelicerata</taxon>
        <taxon>Arachnida</taxon>
        <taxon>Araneae</taxon>
        <taxon>Araneomorphae</taxon>
        <taxon>Entelegynae</taxon>
        <taxon>Araneoidea</taxon>
        <taxon>Nephilidae</taxon>
        <taxon>Trichonephila</taxon>
        <taxon>Trichonephila inaurata</taxon>
    </lineage>
</organism>
<comment type="caution">
    <text evidence="1">The sequence shown here is derived from an EMBL/GenBank/DDBJ whole genome shotgun (WGS) entry which is preliminary data.</text>
</comment>
<accession>A0A8X6WNW5</accession>
<sequence>MAFSTLMLTKIAESIRPFIVPDGQFEFNKSSFWTEHKSGVFQRYALPSIFRDLTRKGIVISYLDDPRNSSERRKGRSRKTS</sequence>
<dbReference type="AlphaFoldDB" id="A0A8X6WNW5"/>
<dbReference type="EMBL" id="BMAV01000547">
    <property type="protein sequence ID" value="GFY37902.1"/>
    <property type="molecule type" value="Genomic_DNA"/>
</dbReference>
<name>A0A8X6WNW5_9ARAC</name>
<dbReference type="OrthoDB" id="6627998at2759"/>
<dbReference type="Proteomes" id="UP000886998">
    <property type="component" value="Unassembled WGS sequence"/>
</dbReference>
<proteinExistence type="predicted"/>
<evidence type="ECO:0000313" key="1">
    <source>
        <dbReference type="EMBL" id="GFY37902.1"/>
    </source>
</evidence>
<evidence type="ECO:0000313" key="2">
    <source>
        <dbReference type="Proteomes" id="UP000886998"/>
    </source>
</evidence>